<evidence type="ECO:0000313" key="3">
    <source>
        <dbReference type="EMBL" id="OAK56349.1"/>
    </source>
</evidence>
<evidence type="ECO:0000313" key="4">
    <source>
        <dbReference type="Proteomes" id="UP000077519"/>
    </source>
</evidence>
<dbReference type="RefSeq" id="WP_068421730.1">
    <property type="nucleotide sequence ID" value="NZ_LVHI01000004.1"/>
</dbReference>
<dbReference type="AlphaFoldDB" id="A0A177YMA6"/>
<gene>
    <name evidence="3" type="ORF">A3K89_16035</name>
</gene>
<comment type="caution">
    <text evidence="3">The sequence shown here is derived from an EMBL/GenBank/DDBJ whole genome shotgun (WGS) entry which is preliminary data.</text>
</comment>
<dbReference type="Proteomes" id="UP000077519">
    <property type="component" value="Unassembled WGS sequence"/>
</dbReference>
<sequence length="128" mass="13472">MTVQLPEVRLPLTFQRLIMSAGASRDFAPAHIDPDAARAGGAPGAYADVMFVLAMFERCVGEWAGGRGTLQSLDGITLHGFVLAGEDVVVRGVVTQECDTSTTVDLVLVQAADRRAASATAVVRWEGA</sequence>
<accession>A0A177YMA6</accession>
<protein>
    <recommendedName>
        <fullName evidence="2">MaoC-like domain-containing protein</fullName>
    </recommendedName>
</protein>
<feature type="domain" description="MaoC-like" evidence="2">
    <location>
        <begin position="7"/>
        <end position="101"/>
    </location>
</feature>
<reference evidence="3 4" key="1">
    <citation type="submission" date="2016-03" db="EMBL/GenBank/DDBJ databases">
        <title>Genome sequence of Rhodococcus kyotonensis KB10.</title>
        <authorList>
            <person name="Jeong H."/>
            <person name="Hong C.E."/>
            <person name="Jo S.H."/>
            <person name="Park J.M."/>
        </authorList>
    </citation>
    <scope>NUCLEOTIDE SEQUENCE [LARGE SCALE GENOMIC DNA]</scope>
    <source>
        <strain evidence="3 4">KB10</strain>
    </source>
</reference>
<organism evidence="3 4">
    <name type="scientific">Rhodococcoides kyotonense</name>
    <dbReference type="NCBI Taxonomy" id="398843"/>
    <lineage>
        <taxon>Bacteria</taxon>
        <taxon>Bacillati</taxon>
        <taxon>Actinomycetota</taxon>
        <taxon>Actinomycetes</taxon>
        <taxon>Mycobacteriales</taxon>
        <taxon>Nocardiaceae</taxon>
        <taxon>Rhodococcoides</taxon>
    </lineage>
</organism>
<comment type="similarity">
    <text evidence="1">Belongs to the enoyl-CoA hydratase/isomerase family.</text>
</comment>
<name>A0A177YMA6_9NOCA</name>
<dbReference type="Pfam" id="PF01575">
    <property type="entry name" value="MaoC_dehydratas"/>
    <property type="match status" value="1"/>
</dbReference>
<dbReference type="InterPro" id="IPR029069">
    <property type="entry name" value="HotDog_dom_sf"/>
</dbReference>
<keyword evidence="4" id="KW-1185">Reference proteome</keyword>
<dbReference type="EMBL" id="LVHI01000004">
    <property type="protein sequence ID" value="OAK56349.1"/>
    <property type="molecule type" value="Genomic_DNA"/>
</dbReference>
<evidence type="ECO:0000256" key="1">
    <source>
        <dbReference type="ARBA" id="ARBA00005254"/>
    </source>
</evidence>
<proteinExistence type="inferred from homology"/>
<evidence type="ECO:0000259" key="2">
    <source>
        <dbReference type="Pfam" id="PF01575"/>
    </source>
</evidence>
<dbReference type="SUPFAM" id="SSF54637">
    <property type="entry name" value="Thioesterase/thiol ester dehydrase-isomerase"/>
    <property type="match status" value="1"/>
</dbReference>
<dbReference type="Gene3D" id="3.10.129.10">
    <property type="entry name" value="Hotdog Thioesterase"/>
    <property type="match status" value="1"/>
</dbReference>
<dbReference type="InterPro" id="IPR002539">
    <property type="entry name" value="MaoC-like_dom"/>
</dbReference>